<dbReference type="PANTHER" id="PTHR36220:SF1">
    <property type="entry name" value="GAMMA TUBULIN COMPLEX COMPONENT C-TERMINAL DOMAIN-CONTAINING PROTEIN"/>
    <property type="match status" value="1"/>
</dbReference>
<evidence type="ECO:0000256" key="2">
    <source>
        <dbReference type="ARBA" id="ARBA00022737"/>
    </source>
</evidence>
<dbReference type="InterPro" id="IPR013519">
    <property type="entry name" value="Int_alpha_beta-p"/>
</dbReference>
<keyword evidence="6" id="KW-1185">Reference proteome</keyword>
<dbReference type="InterPro" id="IPR028994">
    <property type="entry name" value="Integrin_alpha_N"/>
</dbReference>
<dbReference type="SUPFAM" id="SSF69318">
    <property type="entry name" value="Integrin alpha N-terminal domain"/>
    <property type="match status" value="1"/>
</dbReference>
<dbReference type="PROSITE" id="PS51470">
    <property type="entry name" value="FG_GAP"/>
    <property type="match status" value="2"/>
</dbReference>
<gene>
    <name evidence="5" type="ORF">SAMN05443639_11311</name>
</gene>
<organism evidence="5 6">
    <name type="scientific">Stigmatella erecta</name>
    <dbReference type="NCBI Taxonomy" id="83460"/>
    <lineage>
        <taxon>Bacteria</taxon>
        <taxon>Pseudomonadati</taxon>
        <taxon>Myxococcota</taxon>
        <taxon>Myxococcia</taxon>
        <taxon>Myxococcales</taxon>
        <taxon>Cystobacterineae</taxon>
        <taxon>Archangiaceae</taxon>
        <taxon>Stigmatella</taxon>
    </lineage>
</organism>
<dbReference type="EMBL" id="FOIJ01000013">
    <property type="protein sequence ID" value="SEU27532.1"/>
    <property type="molecule type" value="Genomic_DNA"/>
</dbReference>
<dbReference type="Pfam" id="PF14312">
    <property type="entry name" value="FG-GAP_2"/>
    <property type="match status" value="7"/>
</dbReference>
<keyword evidence="3" id="KW-0325">Glycoprotein</keyword>
<name>A0A1I0KQ99_9BACT</name>
<evidence type="ECO:0000313" key="6">
    <source>
        <dbReference type="Proteomes" id="UP000199181"/>
    </source>
</evidence>
<keyword evidence="2" id="KW-0677">Repeat</keyword>
<proteinExistence type="predicted"/>
<evidence type="ECO:0000313" key="5">
    <source>
        <dbReference type="EMBL" id="SEU27532.1"/>
    </source>
</evidence>
<dbReference type="Gene3D" id="2.60.40.10">
    <property type="entry name" value="Immunoglobulins"/>
    <property type="match status" value="1"/>
</dbReference>
<dbReference type="PANTHER" id="PTHR36220">
    <property type="entry name" value="UNNAMED PRODUCT"/>
    <property type="match status" value="1"/>
</dbReference>
<dbReference type="RefSeq" id="WP_093524096.1">
    <property type="nucleotide sequence ID" value="NZ_FOIJ01000013.1"/>
</dbReference>
<evidence type="ECO:0000256" key="3">
    <source>
        <dbReference type="ARBA" id="ARBA00023180"/>
    </source>
</evidence>
<evidence type="ECO:0000256" key="4">
    <source>
        <dbReference type="SAM" id="SignalP"/>
    </source>
</evidence>
<dbReference type="SMART" id="SM00191">
    <property type="entry name" value="Int_alpha"/>
    <property type="match status" value="6"/>
</dbReference>
<feature type="signal peptide" evidence="4">
    <location>
        <begin position="1"/>
        <end position="28"/>
    </location>
</feature>
<reference evidence="6" key="1">
    <citation type="submission" date="2016-10" db="EMBL/GenBank/DDBJ databases">
        <authorList>
            <person name="Varghese N."/>
            <person name="Submissions S."/>
        </authorList>
    </citation>
    <scope>NUCLEOTIDE SEQUENCE [LARGE SCALE GENOMIC DNA]</scope>
    <source>
        <strain evidence="6">DSM 16858</strain>
    </source>
</reference>
<dbReference type="InterPro" id="IPR013517">
    <property type="entry name" value="FG-GAP"/>
</dbReference>
<dbReference type="InterPro" id="IPR013783">
    <property type="entry name" value="Ig-like_fold"/>
</dbReference>
<feature type="chain" id="PRO_5011577357" evidence="4">
    <location>
        <begin position="29"/>
        <end position="661"/>
    </location>
</feature>
<protein>
    <submittedName>
        <fullName evidence="5">FG-GAP repeat-containing protein</fullName>
    </submittedName>
</protein>
<dbReference type="Proteomes" id="UP000199181">
    <property type="component" value="Unassembled WGS sequence"/>
</dbReference>
<evidence type="ECO:0000256" key="1">
    <source>
        <dbReference type="ARBA" id="ARBA00022729"/>
    </source>
</evidence>
<dbReference type="AlphaFoldDB" id="A0A1I0KQ99"/>
<keyword evidence="1 4" id="KW-0732">Signal</keyword>
<sequence length="661" mass="67497">MRQKRGFIAHSVLGTLVTLAALAGDALAQGSPELVPQQRLVADDTVAYDLFGFSVSYNVDTLIVGAPYSDHSDRGSASGSAYVFVRTGKAWSLQQKLTAEDGAAGDLFGYAVAVHGNTAVVGAPLDDDSGTDSGSAYVFVRNGTVWTQQQKLTSPGTAAGDVFGHAVTVHGETAAIGAPHDGTAGSRSGAAYVFTRSAGSWTQQQKLTAPDAAAEVRFGFSLSLNGTAVLIGAPYDSGNGGGSGAAYIFARSGALWSQQQKLSPPDAVEDNLVGFSVALNGGTAVLGAPFGSDKAHGPGSAYVYARGGAGWVQQKKFTAAENSQGNLFGYSVALSGEQAVATSPGDDADALNGGSVHVFARSGNLWNERQRVTVRASAENDRTGHSVALGEELLVVGSPGEDSTDTDAGAVHIFAPAVRPGYDSDPAPGAEVNVGSAQMGASASTVITVRETGNATLEVTGYTLTGPQAAEFSVAPGTLTIPDGGAPQPLTVKCTPNGLTPRTATLEVHHNAPNSPALYSLTCKGLLPRDPYADAVAPNTSSIVLNPNNAVGAPDGKPATVVGALGSALVLDMGVGEEGTGDLKVYYQGLALGVITQVDFLRADNTVISSGALRMLDLGFGTRMTTVTYTGNGTPYRYVRLRGVLALPYKVDAVEAVSIVP</sequence>
<dbReference type="Gene3D" id="2.130.10.130">
    <property type="entry name" value="Integrin alpha, N-terminal"/>
    <property type="match status" value="2"/>
</dbReference>
<accession>A0A1I0KQ99</accession>